<dbReference type="Pfam" id="PF04341">
    <property type="entry name" value="DUF485"/>
    <property type="match status" value="1"/>
</dbReference>
<proteinExistence type="predicted"/>
<dbReference type="InterPro" id="IPR007436">
    <property type="entry name" value="DUF485"/>
</dbReference>
<organism evidence="2 3">
    <name type="scientific">Corynebacterium falsenii</name>
    <dbReference type="NCBI Taxonomy" id="108486"/>
    <lineage>
        <taxon>Bacteria</taxon>
        <taxon>Bacillati</taxon>
        <taxon>Actinomycetota</taxon>
        <taxon>Actinomycetes</taxon>
        <taxon>Mycobacteriales</taxon>
        <taxon>Corynebacteriaceae</taxon>
        <taxon>Corynebacterium</taxon>
    </lineage>
</organism>
<dbReference type="EMBL" id="QXJK01000010">
    <property type="protein sequence ID" value="RIX33986.1"/>
    <property type="molecule type" value="Genomic_DNA"/>
</dbReference>
<keyword evidence="1" id="KW-0812">Transmembrane</keyword>
<dbReference type="PANTHER" id="PTHR38441">
    <property type="entry name" value="INTEGRAL MEMBRANE PROTEIN-RELATED"/>
    <property type="match status" value="1"/>
</dbReference>
<evidence type="ECO:0000313" key="3">
    <source>
        <dbReference type="Proteomes" id="UP000285278"/>
    </source>
</evidence>
<dbReference type="PANTHER" id="PTHR38441:SF1">
    <property type="entry name" value="MEMBRANE PROTEIN"/>
    <property type="match status" value="1"/>
</dbReference>
<dbReference type="Proteomes" id="UP000285278">
    <property type="component" value="Unassembled WGS sequence"/>
</dbReference>
<evidence type="ECO:0000256" key="1">
    <source>
        <dbReference type="SAM" id="Phobius"/>
    </source>
</evidence>
<evidence type="ECO:0000313" key="2">
    <source>
        <dbReference type="EMBL" id="RIX33986.1"/>
    </source>
</evidence>
<keyword evidence="1" id="KW-0472">Membrane</keyword>
<reference evidence="2 3" key="1">
    <citation type="submission" date="2018-09" db="EMBL/GenBank/DDBJ databases">
        <title>Optimization and identification of Corynebacterium falsenii FN1-14 from fish paste.</title>
        <authorList>
            <person name="Daroonpunt R."/>
            <person name="Tanasupawat S."/>
        </authorList>
    </citation>
    <scope>NUCLEOTIDE SEQUENCE [LARGE SCALE GENOMIC DNA]</scope>
    <source>
        <strain evidence="2 3">FN1-14</strain>
    </source>
</reference>
<dbReference type="AlphaFoldDB" id="A0A418Q5P4"/>
<keyword evidence="1" id="KW-1133">Transmembrane helix</keyword>
<dbReference type="STRING" id="1451189.CFAL_02680"/>
<accession>A0A418Q5P4</accession>
<protein>
    <submittedName>
        <fullName evidence="2">DUF485 domain-containing protein</fullName>
    </submittedName>
</protein>
<sequence length="128" mass="14858">MTQSTPPFQRHTPTAEEFIAAQRSPEFQELRSKQRGFTFPLTILFIVWFVVYVLIAMYWPSFMSIQLWGNINVGILMGFLQFVTTFLITWAYVKYANKELEPRARAIRESLEGTPEHPVASPDHPHQA</sequence>
<comment type="caution">
    <text evidence="2">The sequence shown here is derived from an EMBL/GenBank/DDBJ whole genome shotgun (WGS) entry which is preliminary data.</text>
</comment>
<gene>
    <name evidence="2" type="ORF">D3M95_08805</name>
</gene>
<dbReference type="OrthoDB" id="3543412at2"/>
<feature type="transmembrane region" description="Helical" evidence="1">
    <location>
        <begin position="37"/>
        <end position="59"/>
    </location>
</feature>
<keyword evidence="3" id="KW-1185">Reference proteome</keyword>
<name>A0A418Q5P4_9CORY</name>
<dbReference type="RefSeq" id="WP_025402182.1">
    <property type="nucleotide sequence ID" value="NZ_CBCRUA010000019.1"/>
</dbReference>
<feature type="transmembrane region" description="Helical" evidence="1">
    <location>
        <begin position="71"/>
        <end position="93"/>
    </location>
</feature>